<keyword evidence="4" id="KW-0863">Zinc-finger</keyword>
<evidence type="ECO:0000256" key="6">
    <source>
        <dbReference type="ARBA" id="ARBA00023015"/>
    </source>
</evidence>
<keyword evidence="6" id="KW-0805">Transcription regulation</keyword>
<dbReference type="GO" id="GO:0008270">
    <property type="term" value="F:zinc ion binding"/>
    <property type="evidence" value="ECO:0007669"/>
    <property type="project" value="UniProtKB-KW"/>
</dbReference>
<keyword evidence="3" id="KW-0479">Metal-binding</keyword>
<organism evidence="13 14">
    <name type="scientific">Bugula neritina</name>
    <name type="common">Brown bryozoan</name>
    <name type="synonym">Sertularia neritina</name>
    <dbReference type="NCBI Taxonomy" id="10212"/>
    <lineage>
        <taxon>Eukaryota</taxon>
        <taxon>Metazoa</taxon>
        <taxon>Spiralia</taxon>
        <taxon>Lophotrochozoa</taxon>
        <taxon>Bryozoa</taxon>
        <taxon>Gymnolaemata</taxon>
        <taxon>Cheilostomatida</taxon>
        <taxon>Flustrina</taxon>
        <taxon>Buguloidea</taxon>
        <taxon>Bugulidae</taxon>
        <taxon>Bugula</taxon>
    </lineage>
</organism>
<dbReference type="AlphaFoldDB" id="A0A7J7KSC6"/>
<dbReference type="InterPro" id="IPR048538">
    <property type="entry name" value="Rrn7_cyclin_C"/>
</dbReference>
<keyword evidence="14" id="KW-1185">Reference proteome</keyword>
<sequence>MIKCLVCEGTSFYNANGLYFCKICDTQTIEFHEEEDLQVQGQSEEGVPGNQIVGARITQPSQSHQLNDCVTEENNITVLQQAKDVVKEKCDAGRPFTTFEVFQLILSSQTNELLKYGFPAILRQRVFKIWCIYLSELGEAFTSKKNYKLDMPHVRERDASRLTKESTPAFCKRKLVQDYEEVKDNHTSQFKVPLTQGTGENYNTKYAPNRLNMNTLLCILYLGISLTSPIYTISDIIRWIKEGRLSYFNADKALPKDIKFVRKDHNMFSHLVLPTHYTLRILTANMARYLKFGNEDFPAMNIEKLCIKYMILLNLPGELVGLAINLIRSKRPHLRFTPFNPELRMIGVPMYEAVALSYIIIVLRDLFGFHNRLHQHLSEYADKLQKDLPTDARPLFNVEKWMQYQLSSRDKLMDLPQSNLDTQRLSSLNLSLKSYTAIAPPASRFASTKGILSQQINRETTRRQLQTVTERLASEVNAIKVQKQAADIQQEENVNDDDGTSVVSTHLSTNTSWSQPGATSTQRQYETSVRSEEKLDEVPEATDFRPHTLQYLLHHKNFCEKHCLFTEKYKYKTVKEHVEMYTGSDHSRRVTRALMSSGNYKEVSKEEFDQSPELSTLFLICADYFFLTIKELKDVYYAIEEAYICSQNHINPGPFSLQYMYFPRPLKSSQKGKSKAVIDDADVKSSSDSDNEQKLC</sequence>
<keyword evidence="8" id="KW-0804">Transcription</keyword>
<evidence type="ECO:0000256" key="10">
    <source>
        <dbReference type="SAM" id="MobiDB-lite"/>
    </source>
</evidence>
<evidence type="ECO:0000313" key="14">
    <source>
        <dbReference type="Proteomes" id="UP000593567"/>
    </source>
</evidence>
<evidence type="ECO:0000259" key="11">
    <source>
        <dbReference type="Pfam" id="PF20644"/>
    </source>
</evidence>
<feature type="region of interest" description="Disordered" evidence="10">
    <location>
        <begin position="485"/>
        <end position="537"/>
    </location>
</feature>
<feature type="compositionally biased region" description="Basic and acidic residues" evidence="10">
    <location>
        <begin position="676"/>
        <end position="696"/>
    </location>
</feature>
<dbReference type="GO" id="GO:0070860">
    <property type="term" value="C:RNA polymerase I core factor complex"/>
    <property type="evidence" value="ECO:0007669"/>
    <property type="project" value="InterPro"/>
</dbReference>
<dbReference type="PANTHER" id="PTHR31576">
    <property type="entry name" value="TATA BOX-BINDING PROTEIN-ASSOCIATED FACTOR RNA POLYMERASE I SUBUNIT B"/>
    <property type="match status" value="1"/>
</dbReference>
<keyword evidence="5" id="KW-0862">Zinc</keyword>
<evidence type="ECO:0000256" key="2">
    <source>
        <dbReference type="ARBA" id="ARBA00006899"/>
    </source>
</evidence>
<evidence type="ECO:0000256" key="1">
    <source>
        <dbReference type="ARBA" id="ARBA00004604"/>
    </source>
</evidence>
<evidence type="ECO:0000256" key="5">
    <source>
        <dbReference type="ARBA" id="ARBA00022833"/>
    </source>
</evidence>
<dbReference type="InterPro" id="IPR033599">
    <property type="entry name" value="TAF1B/Rrn7"/>
</dbReference>
<dbReference type="GO" id="GO:0001164">
    <property type="term" value="F:RNA polymerase I core promoter sequence-specific DNA binding"/>
    <property type="evidence" value="ECO:0007669"/>
    <property type="project" value="InterPro"/>
</dbReference>
<proteinExistence type="inferred from homology"/>
<dbReference type="InterPro" id="IPR048540">
    <property type="entry name" value="Rrn7_cyclin_N"/>
</dbReference>
<evidence type="ECO:0000256" key="4">
    <source>
        <dbReference type="ARBA" id="ARBA00022771"/>
    </source>
</evidence>
<feature type="domain" description="Rrn7/TAF1B C-terminal cyclin" evidence="12">
    <location>
        <begin position="296"/>
        <end position="408"/>
    </location>
</feature>
<evidence type="ECO:0000313" key="13">
    <source>
        <dbReference type="EMBL" id="KAF6041101.1"/>
    </source>
</evidence>
<evidence type="ECO:0000256" key="7">
    <source>
        <dbReference type="ARBA" id="ARBA00023125"/>
    </source>
</evidence>
<dbReference type="EMBL" id="VXIV02000079">
    <property type="protein sequence ID" value="KAF6041101.1"/>
    <property type="molecule type" value="Genomic_DNA"/>
</dbReference>
<accession>A0A7J7KSC6</accession>
<dbReference type="GO" id="GO:0005668">
    <property type="term" value="C:RNA polymerase transcription factor SL1 complex"/>
    <property type="evidence" value="ECO:0007669"/>
    <property type="project" value="TreeGrafter"/>
</dbReference>
<evidence type="ECO:0000256" key="3">
    <source>
        <dbReference type="ARBA" id="ARBA00022723"/>
    </source>
</evidence>
<name>A0A7J7KSC6_BUGNE</name>
<comment type="caution">
    <text evidence="13">The sequence shown here is derived from an EMBL/GenBank/DDBJ whole genome shotgun (WGS) entry which is preliminary data.</text>
</comment>
<feature type="compositionally biased region" description="Polar residues" evidence="10">
    <location>
        <begin position="501"/>
        <end position="528"/>
    </location>
</feature>
<dbReference type="OrthoDB" id="6287333at2759"/>
<feature type="compositionally biased region" description="Acidic residues" evidence="10">
    <location>
        <begin position="489"/>
        <end position="499"/>
    </location>
</feature>
<dbReference type="GO" id="GO:0042790">
    <property type="term" value="P:nucleolar large rRNA transcription by RNA polymerase I"/>
    <property type="evidence" value="ECO:0007669"/>
    <property type="project" value="TreeGrafter"/>
</dbReference>
<keyword evidence="7" id="KW-0238">DNA-binding</keyword>
<comment type="subcellular location">
    <subcellularLocation>
        <location evidence="1">Nucleus</location>
        <location evidence="1">Nucleolus</location>
    </subcellularLocation>
</comment>
<evidence type="ECO:0000256" key="9">
    <source>
        <dbReference type="ARBA" id="ARBA00023242"/>
    </source>
</evidence>
<reference evidence="13" key="1">
    <citation type="submission" date="2020-06" db="EMBL/GenBank/DDBJ databases">
        <title>Draft genome of Bugula neritina, a colonial animal packing powerful symbionts and potential medicines.</title>
        <authorList>
            <person name="Rayko M."/>
        </authorList>
    </citation>
    <scope>NUCLEOTIDE SEQUENCE [LARGE SCALE GENOMIC DNA]</scope>
    <source>
        <strain evidence="13">Kwan_BN1</strain>
    </source>
</reference>
<feature type="region of interest" description="Disordered" evidence="10">
    <location>
        <begin position="669"/>
        <end position="696"/>
    </location>
</feature>
<dbReference type="Proteomes" id="UP000593567">
    <property type="component" value="Unassembled WGS sequence"/>
</dbReference>
<dbReference type="Pfam" id="PF20644">
    <property type="entry name" value="Rrn7_cyclin_N"/>
    <property type="match status" value="1"/>
</dbReference>
<keyword evidence="9" id="KW-0539">Nucleus</keyword>
<evidence type="ECO:0000256" key="8">
    <source>
        <dbReference type="ARBA" id="ARBA00023163"/>
    </source>
</evidence>
<dbReference type="PANTHER" id="PTHR31576:SF2">
    <property type="entry name" value="TATA BOX-BINDING PROTEIN-ASSOCIATED FACTOR RNA POLYMERASE I SUBUNIT B"/>
    <property type="match status" value="1"/>
</dbReference>
<dbReference type="Pfam" id="PF20645">
    <property type="entry name" value="Rrn7_cyclin_C"/>
    <property type="match status" value="1"/>
</dbReference>
<evidence type="ECO:0000259" key="12">
    <source>
        <dbReference type="Pfam" id="PF20645"/>
    </source>
</evidence>
<comment type="similarity">
    <text evidence="2">Belongs to the RRN7/TAF1B family.</text>
</comment>
<feature type="domain" description="Rrn7/TAF1B N-terminal cyclin" evidence="11">
    <location>
        <begin position="102"/>
        <end position="256"/>
    </location>
</feature>
<protein>
    <submittedName>
        <fullName evidence="13">TAF1B</fullName>
    </submittedName>
</protein>
<gene>
    <name evidence="13" type="ORF">EB796_000580</name>
</gene>